<evidence type="ECO:0008006" key="4">
    <source>
        <dbReference type="Google" id="ProtNLM"/>
    </source>
</evidence>
<dbReference type="Proteomes" id="UP000252100">
    <property type="component" value="Chromosome"/>
</dbReference>
<organism evidence="2 3">
    <name type="scientific">Salicibibacter kimchii</name>
    <dbReference type="NCBI Taxonomy" id="2099786"/>
    <lineage>
        <taxon>Bacteria</taxon>
        <taxon>Bacillati</taxon>
        <taxon>Bacillota</taxon>
        <taxon>Bacilli</taxon>
        <taxon>Bacillales</taxon>
        <taxon>Bacillaceae</taxon>
        <taxon>Salicibibacter</taxon>
    </lineage>
</organism>
<protein>
    <recommendedName>
        <fullName evidence="4">Sporulation protein YpjB</fullName>
    </recommendedName>
</protein>
<dbReference type="KEGG" id="rue:DT065_01965"/>
<reference evidence="2 3" key="1">
    <citation type="journal article" date="2018" name="J. Microbiol.">
        <title>Salicibibacter kimchii gen. nov., sp. nov., a moderately halophilic and alkalitolerant bacterium in the family Bacillaceae, isolated from kimchi.</title>
        <authorList>
            <person name="Jang J.Y."/>
            <person name="Oh Y.J."/>
            <person name="Lim S.K."/>
            <person name="Park H.K."/>
            <person name="Lee C."/>
            <person name="Kim J.Y."/>
            <person name="Lee M.A."/>
            <person name="Choi H.J."/>
        </authorList>
    </citation>
    <scope>NUCLEOTIDE SEQUENCE [LARGE SCALE GENOMIC DNA]</scope>
    <source>
        <strain evidence="2 3">NKC1-1</strain>
    </source>
</reference>
<accession>A0A345BVC3</accession>
<keyword evidence="1" id="KW-0472">Membrane</keyword>
<dbReference type="AlphaFoldDB" id="A0A345BVC3"/>
<dbReference type="InterPro" id="IPR014231">
    <property type="entry name" value="Spore_YpjB"/>
</dbReference>
<dbReference type="Pfam" id="PF09577">
    <property type="entry name" value="Spore_YpjB"/>
    <property type="match status" value="1"/>
</dbReference>
<dbReference type="RefSeq" id="WP_114370402.1">
    <property type="nucleotide sequence ID" value="NZ_CP031092.1"/>
</dbReference>
<gene>
    <name evidence="2" type="ORF">DT065_01965</name>
</gene>
<name>A0A345BVC3_9BACI</name>
<dbReference type="EMBL" id="CP031092">
    <property type="protein sequence ID" value="AXF54904.1"/>
    <property type="molecule type" value="Genomic_DNA"/>
</dbReference>
<dbReference type="OrthoDB" id="2988195at2"/>
<evidence type="ECO:0000256" key="1">
    <source>
        <dbReference type="SAM" id="Phobius"/>
    </source>
</evidence>
<evidence type="ECO:0000313" key="2">
    <source>
        <dbReference type="EMBL" id="AXF54904.1"/>
    </source>
</evidence>
<proteinExistence type="predicted"/>
<evidence type="ECO:0000313" key="3">
    <source>
        <dbReference type="Proteomes" id="UP000252100"/>
    </source>
</evidence>
<keyword evidence="1" id="KW-1133">Transmembrane helix</keyword>
<keyword evidence="3" id="KW-1185">Reference proteome</keyword>
<feature type="transmembrane region" description="Helical" evidence="1">
    <location>
        <begin position="224"/>
        <end position="244"/>
    </location>
</feature>
<keyword evidence="1" id="KW-0812">Transmembrane</keyword>
<sequence length="260" mass="29735">MRGWLIMLAATIFLMGLGAEQEGQGHEGWTYIDAEAEEIVALVRSENYEEGRNRLQALADELTAADYEAMALDVHDMGTIIMSYERLEGALTEVSVAGDERLTEAMGFYYVVDAVIQPESPKWKETRHEVEEQLTQLREAASEGGTSFQHAWNDWRKTFEMIHPAATLRLSPSDREEVRSLVTFMDEHSHRLKEEKEALPFFDALEKQMIRLYEGDREENDPSLVTVIAIVGGAILFSLSYAGWRKYRGEARRGRRSRDR</sequence>